<gene>
    <name evidence="1" type="ORF">AWN90_36950</name>
</gene>
<sequence>MDQLNLPLAEAADAIQHVRWRDVDLDKGTVLLPRRLPDLHPEIIAALQRQAAEMSDRDGMLFDNRANRDDKD</sequence>
<accession>A0A164LCU9</accession>
<dbReference type="AlphaFoldDB" id="A0A164LCU9"/>
<dbReference type="Proteomes" id="UP000076512">
    <property type="component" value="Unassembled WGS sequence"/>
</dbReference>
<evidence type="ECO:0000313" key="1">
    <source>
        <dbReference type="EMBL" id="KZM72267.1"/>
    </source>
</evidence>
<evidence type="ECO:0000313" key="2">
    <source>
        <dbReference type="Proteomes" id="UP000076512"/>
    </source>
</evidence>
<organism evidence="1 2">
    <name type="scientific">Nocardia terpenica</name>
    <dbReference type="NCBI Taxonomy" id="455432"/>
    <lineage>
        <taxon>Bacteria</taxon>
        <taxon>Bacillati</taxon>
        <taxon>Actinomycetota</taxon>
        <taxon>Actinomycetes</taxon>
        <taxon>Mycobacteriales</taxon>
        <taxon>Nocardiaceae</taxon>
        <taxon>Nocardia</taxon>
    </lineage>
</organism>
<name>A0A164LCU9_9NOCA</name>
<comment type="caution">
    <text evidence="1">The sequence shown here is derived from an EMBL/GenBank/DDBJ whole genome shotgun (WGS) entry which is preliminary data.</text>
</comment>
<dbReference type="STRING" id="455432.AWN90_36950"/>
<keyword evidence="2" id="KW-1185">Reference proteome</keyword>
<proteinExistence type="predicted"/>
<reference evidence="1 2" key="1">
    <citation type="submission" date="2016-04" db="EMBL/GenBank/DDBJ databases">
        <authorList>
            <person name="Evans L.H."/>
            <person name="Alamgir A."/>
            <person name="Owens N."/>
            <person name="Weber N.D."/>
            <person name="Virtaneva K."/>
            <person name="Barbian K."/>
            <person name="Babar A."/>
            <person name="Rosenke K."/>
        </authorList>
    </citation>
    <scope>NUCLEOTIDE SEQUENCE [LARGE SCALE GENOMIC DNA]</scope>
    <source>
        <strain evidence="1 2">IFM 0406</strain>
    </source>
</reference>
<dbReference type="EMBL" id="LWGR01000009">
    <property type="protein sequence ID" value="KZM72267.1"/>
    <property type="molecule type" value="Genomic_DNA"/>
</dbReference>
<protein>
    <submittedName>
        <fullName evidence="1">Uncharacterized protein</fullName>
    </submittedName>
</protein>